<keyword evidence="4 6" id="KW-0238">DNA-binding</keyword>
<proteinExistence type="inferred from homology"/>
<dbReference type="PANTHER" id="PTHR33217">
    <property type="entry name" value="TRANSPOSASE FOR INSERTION SEQUENCE ELEMENT IS1081"/>
    <property type="match status" value="1"/>
</dbReference>
<dbReference type="OrthoDB" id="397734at2"/>
<dbReference type="Proteomes" id="UP000190389">
    <property type="component" value="Unassembled WGS sequence"/>
</dbReference>
<gene>
    <name evidence="7" type="ORF">SAMN02745154_00642</name>
</gene>
<evidence type="ECO:0000256" key="3">
    <source>
        <dbReference type="ARBA" id="ARBA00022578"/>
    </source>
</evidence>
<dbReference type="PANTHER" id="PTHR33217:SF8">
    <property type="entry name" value="MUTATOR FAMILY TRANSPOSASE"/>
    <property type="match status" value="1"/>
</dbReference>
<comment type="similarity">
    <text evidence="2 6">Belongs to the transposase mutator family.</text>
</comment>
<keyword evidence="3 6" id="KW-0815">Transposition</keyword>
<sequence>MRIKERGSNDPKILICDDFSGINNVFGSVFPTTLVQKCNFHKIQNALNEVPRKERKIIAPKIKMIYEAKDINEAYRNFVLFQNEYAKKYKRVIKAIENSLDEMLTFFDLPKGLRKHIYTNNICENFNSALRKYVKEKSSHYDAKSLKMLAILASFLITRTWENRRIIF</sequence>
<evidence type="ECO:0000256" key="2">
    <source>
        <dbReference type="ARBA" id="ARBA00010961"/>
    </source>
</evidence>
<dbReference type="GO" id="GO:0006313">
    <property type="term" value="P:DNA transposition"/>
    <property type="evidence" value="ECO:0007669"/>
    <property type="project" value="UniProtKB-UniRule"/>
</dbReference>
<dbReference type="AlphaFoldDB" id="A0A1T4M7S8"/>
<evidence type="ECO:0000256" key="4">
    <source>
        <dbReference type="ARBA" id="ARBA00023125"/>
    </source>
</evidence>
<dbReference type="PROSITE" id="PS01007">
    <property type="entry name" value="TRANSPOSASE_MUTATOR"/>
    <property type="match status" value="1"/>
</dbReference>
<evidence type="ECO:0000313" key="8">
    <source>
        <dbReference type="Proteomes" id="UP000190389"/>
    </source>
</evidence>
<dbReference type="Pfam" id="PF00872">
    <property type="entry name" value="Transposase_mut"/>
    <property type="match status" value="1"/>
</dbReference>
<dbReference type="GO" id="GO:0004803">
    <property type="term" value="F:transposase activity"/>
    <property type="evidence" value="ECO:0007669"/>
    <property type="project" value="UniProtKB-UniRule"/>
</dbReference>
<name>A0A1T4M7S8_9BACT</name>
<accession>A0A1T4M7S8</accession>
<keyword evidence="5 6" id="KW-0233">DNA recombination</keyword>
<reference evidence="8" key="1">
    <citation type="submission" date="2017-02" db="EMBL/GenBank/DDBJ databases">
        <authorList>
            <person name="Varghese N."/>
            <person name="Submissions S."/>
        </authorList>
    </citation>
    <scope>NUCLEOTIDE SEQUENCE [LARGE SCALE GENOMIC DNA]</scope>
    <source>
        <strain evidence="8">ATCC 27862</strain>
    </source>
</reference>
<keyword evidence="8" id="KW-1185">Reference proteome</keyword>
<dbReference type="GO" id="GO:0003677">
    <property type="term" value="F:DNA binding"/>
    <property type="evidence" value="ECO:0007669"/>
    <property type="project" value="UniProtKB-UniRule"/>
</dbReference>
<keyword evidence="6" id="KW-0814">Transposable element</keyword>
<dbReference type="InterPro" id="IPR001207">
    <property type="entry name" value="Transposase_mutator"/>
</dbReference>
<dbReference type="EMBL" id="FUXF01000031">
    <property type="protein sequence ID" value="SJZ62754.1"/>
    <property type="molecule type" value="Genomic_DNA"/>
</dbReference>
<protein>
    <recommendedName>
        <fullName evidence="6">Mutator family transposase</fullName>
    </recommendedName>
</protein>
<organism evidence="7 8">
    <name type="scientific">Mycoplasmopsis verecunda</name>
    <dbReference type="NCBI Taxonomy" id="171291"/>
    <lineage>
        <taxon>Bacteria</taxon>
        <taxon>Bacillati</taxon>
        <taxon>Mycoplasmatota</taxon>
        <taxon>Mycoplasmoidales</taxon>
        <taxon>Metamycoplasmataceae</taxon>
        <taxon>Mycoplasmopsis</taxon>
    </lineage>
</organism>
<evidence type="ECO:0000256" key="1">
    <source>
        <dbReference type="ARBA" id="ARBA00002190"/>
    </source>
</evidence>
<comment type="function">
    <text evidence="1 6">Required for the transposition of the insertion element.</text>
</comment>
<evidence type="ECO:0000256" key="6">
    <source>
        <dbReference type="RuleBase" id="RU365089"/>
    </source>
</evidence>
<evidence type="ECO:0000256" key="5">
    <source>
        <dbReference type="ARBA" id="ARBA00023172"/>
    </source>
</evidence>
<evidence type="ECO:0000313" key="7">
    <source>
        <dbReference type="EMBL" id="SJZ62754.1"/>
    </source>
</evidence>